<keyword evidence="2 8" id="KW-0808">Transferase</keyword>
<dbReference type="STRING" id="1437425.CSEC_1098"/>
<dbReference type="GO" id="GO:0000287">
    <property type="term" value="F:magnesium ion binding"/>
    <property type="evidence" value="ECO:0007669"/>
    <property type="project" value="UniProtKB-UniRule"/>
</dbReference>
<dbReference type="Pfam" id="PF01648">
    <property type="entry name" value="ACPS"/>
    <property type="match status" value="1"/>
</dbReference>
<comment type="caution">
    <text evidence="10">The sequence shown here is derived from an EMBL/GenBank/DDBJ whole genome shotgun (WGS) entry which is preliminary data.</text>
</comment>
<sequence>MIIGIGTDIIEVERIAKAIERRGHPFLDRLFTKQEQNYCLQHNISSRNFAGRFAAKEAIAKAFGTGIGGKVGWLDLEIASDEFGKPYLKKCEKLESYFQNKKLLLSISHCKEYATAVAIWEVV</sequence>
<keyword evidence="1 8" id="KW-0444">Lipid biosynthesis</keyword>
<dbReference type="Proteomes" id="UP000031552">
    <property type="component" value="Unassembled WGS sequence"/>
</dbReference>
<evidence type="ECO:0000256" key="8">
    <source>
        <dbReference type="HAMAP-Rule" id="MF_00101"/>
    </source>
</evidence>
<keyword evidence="4 8" id="KW-0276">Fatty acid metabolism</keyword>
<accession>A0A090DYZ7</accession>
<reference evidence="10" key="2">
    <citation type="submission" date="2014-09" db="EMBL/GenBank/DDBJ databases">
        <title>Criblamydia sequanensis harbors a mega-plasmid encoding arsenite resistance.</title>
        <authorList>
            <person name="Bertelli C."/>
            <person name="Goesmann A."/>
            <person name="Greub G."/>
        </authorList>
    </citation>
    <scope>NUCLEOTIDE SEQUENCE [LARGE SCALE GENOMIC DNA]</scope>
    <source>
        <strain evidence="10">CRIB-18</strain>
    </source>
</reference>
<keyword evidence="3 8" id="KW-0479">Metal-binding</keyword>
<evidence type="ECO:0000313" key="11">
    <source>
        <dbReference type="Proteomes" id="UP000031552"/>
    </source>
</evidence>
<keyword evidence="6 8" id="KW-0443">Lipid metabolism</keyword>
<dbReference type="EC" id="2.7.8.7" evidence="8"/>
<evidence type="ECO:0000256" key="4">
    <source>
        <dbReference type="ARBA" id="ARBA00022832"/>
    </source>
</evidence>
<evidence type="ECO:0000256" key="3">
    <source>
        <dbReference type="ARBA" id="ARBA00022723"/>
    </source>
</evidence>
<feature type="binding site" evidence="8">
    <location>
        <position position="8"/>
    </location>
    <ligand>
        <name>Mg(2+)</name>
        <dbReference type="ChEBI" id="CHEBI:18420"/>
    </ligand>
</feature>
<keyword evidence="8" id="KW-0963">Cytoplasm</keyword>
<name>A0A090DYZ7_9BACT</name>
<dbReference type="InterPro" id="IPR004568">
    <property type="entry name" value="Ppantetheine-prot_Trfase_dom"/>
</dbReference>
<reference evidence="10" key="1">
    <citation type="submission" date="2013-12" db="EMBL/GenBank/DDBJ databases">
        <authorList>
            <person name="Linke B."/>
        </authorList>
    </citation>
    <scope>NUCLEOTIDE SEQUENCE [LARGE SCALE GENOMIC DNA]</scope>
    <source>
        <strain evidence="10">CRIB-18</strain>
    </source>
</reference>
<dbReference type="InterPro" id="IPR008278">
    <property type="entry name" value="4-PPantetheinyl_Trfase_dom"/>
</dbReference>
<keyword evidence="11" id="KW-1185">Reference proteome</keyword>
<comment type="similarity">
    <text evidence="8">Belongs to the P-Pant transferase superfamily. AcpS family.</text>
</comment>
<dbReference type="GO" id="GO:0008897">
    <property type="term" value="F:holo-[acyl-carrier-protein] synthase activity"/>
    <property type="evidence" value="ECO:0007669"/>
    <property type="project" value="UniProtKB-UniRule"/>
</dbReference>
<dbReference type="EMBL" id="CCEJ010000004">
    <property type="protein sequence ID" value="CDR33924.1"/>
    <property type="molecule type" value="Genomic_DNA"/>
</dbReference>
<evidence type="ECO:0000256" key="7">
    <source>
        <dbReference type="ARBA" id="ARBA00023160"/>
    </source>
</evidence>
<dbReference type="eggNOG" id="COG0736">
    <property type="taxonomic scope" value="Bacteria"/>
</dbReference>
<dbReference type="HAMAP" id="MF_00101">
    <property type="entry name" value="AcpS"/>
    <property type="match status" value="1"/>
</dbReference>
<organism evidence="10 11">
    <name type="scientific">Candidatus Criblamydia sequanensis CRIB-18</name>
    <dbReference type="NCBI Taxonomy" id="1437425"/>
    <lineage>
        <taxon>Bacteria</taxon>
        <taxon>Pseudomonadati</taxon>
        <taxon>Chlamydiota</taxon>
        <taxon>Chlamydiia</taxon>
        <taxon>Parachlamydiales</taxon>
        <taxon>Candidatus Criblamydiaceae</taxon>
        <taxon>Candidatus Criblamydia</taxon>
    </lineage>
</organism>
<comment type="cofactor">
    <cofactor evidence="8">
        <name>Mg(2+)</name>
        <dbReference type="ChEBI" id="CHEBI:18420"/>
    </cofactor>
</comment>
<dbReference type="InterPro" id="IPR002582">
    <property type="entry name" value="ACPS"/>
</dbReference>
<evidence type="ECO:0000256" key="1">
    <source>
        <dbReference type="ARBA" id="ARBA00022516"/>
    </source>
</evidence>
<feature type="domain" description="4'-phosphopantetheinyl transferase" evidence="9">
    <location>
        <begin position="4"/>
        <end position="118"/>
    </location>
</feature>
<comment type="catalytic activity">
    <reaction evidence="8">
        <text>apo-[ACP] + CoA = holo-[ACP] + adenosine 3',5'-bisphosphate + H(+)</text>
        <dbReference type="Rhea" id="RHEA:12068"/>
        <dbReference type="Rhea" id="RHEA-COMP:9685"/>
        <dbReference type="Rhea" id="RHEA-COMP:9690"/>
        <dbReference type="ChEBI" id="CHEBI:15378"/>
        <dbReference type="ChEBI" id="CHEBI:29999"/>
        <dbReference type="ChEBI" id="CHEBI:57287"/>
        <dbReference type="ChEBI" id="CHEBI:58343"/>
        <dbReference type="ChEBI" id="CHEBI:64479"/>
        <dbReference type="EC" id="2.7.8.7"/>
    </reaction>
</comment>
<keyword evidence="5 8" id="KW-0460">Magnesium</keyword>
<dbReference type="NCBIfam" id="TIGR00516">
    <property type="entry name" value="acpS"/>
    <property type="match status" value="1"/>
</dbReference>
<proteinExistence type="inferred from homology"/>
<dbReference type="NCBIfam" id="TIGR00556">
    <property type="entry name" value="pantethn_trn"/>
    <property type="match status" value="1"/>
</dbReference>
<dbReference type="Gene3D" id="3.90.470.20">
    <property type="entry name" value="4'-phosphopantetheinyl transferase domain"/>
    <property type="match status" value="1"/>
</dbReference>
<evidence type="ECO:0000256" key="5">
    <source>
        <dbReference type="ARBA" id="ARBA00022842"/>
    </source>
</evidence>
<comment type="function">
    <text evidence="8">Transfers the 4'-phosphopantetheine moiety from coenzyme A to a Ser of acyl-carrier-protein.</text>
</comment>
<dbReference type="GO" id="GO:0005737">
    <property type="term" value="C:cytoplasm"/>
    <property type="evidence" value="ECO:0007669"/>
    <property type="project" value="UniProtKB-SubCell"/>
</dbReference>
<evidence type="ECO:0000256" key="6">
    <source>
        <dbReference type="ARBA" id="ARBA00023098"/>
    </source>
</evidence>
<dbReference type="OrthoDB" id="517356at2"/>
<evidence type="ECO:0000259" key="9">
    <source>
        <dbReference type="Pfam" id="PF01648"/>
    </source>
</evidence>
<evidence type="ECO:0000256" key="2">
    <source>
        <dbReference type="ARBA" id="ARBA00022679"/>
    </source>
</evidence>
<dbReference type="InterPro" id="IPR037143">
    <property type="entry name" value="4-PPantetheinyl_Trfase_dom_sf"/>
</dbReference>
<feature type="binding site" evidence="8">
    <location>
        <position position="57"/>
    </location>
    <ligand>
        <name>Mg(2+)</name>
        <dbReference type="ChEBI" id="CHEBI:18420"/>
    </ligand>
</feature>
<protein>
    <recommendedName>
        <fullName evidence="8">Holo-[acyl-carrier-protein] synthase</fullName>
        <shortName evidence="8">Holo-ACP synthase</shortName>
        <ecNumber evidence="8">2.7.8.7</ecNumber>
    </recommendedName>
    <alternativeName>
        <fullName evidence="8">4'-phosphopantetheinyl transferase AcpS</fullName>
    </alternativeName>
</protein>
<evidence type="ECO:0000313" key="10">
    <source>
        <dbReference type="EMBL" id="CDR33924.1"/>
    </source>
</evidence>
<dbReference type="RefSeq" id="WP_041017446.1">
    <property type="nucleotide sequence ID" value="NZ_CCEJ010000004.1"/>
</dbReference>
<dbReference type="SUPFAM" id="SSF56214">
    <property type="entry name" value="4'-phosphopantetheinyl transferase"/>
    <property type="match status" value="1"/>
</dbReference>
<keyword evidence="7 8" id="KW-0275">Fatty acid biosynthesis</keyword>
<comment type="subcellular location">
    <subcellularLocation>
        <location evidence="8">Cytoplasm</location>
    </subcellularLocation>
</comment>
<dbReference type="GO" id="GO:0006633">
    <property type="term" value="P:fatty acid biosynthetic process"/>
    <property type="evidence" value="ECO:0007669"/>
    <property type="project" value="UniProtKB-UniRule"/>
</dbReference>
<gene>
    <name evidence="8 10" type="primary">acpS</name>
    <name evidence="10" type="ORF">CSEC_1098</name>
</gene>
<dbReference type="AlphaFoldDB" id="A0A090DYZ7"/>